<accession>A0ABX4TKP9</accession>
<organism evidence="1 2">
    <name type="scientific">Sinorhizobium medicae</name>
    <dbReference type="NCBI Taxonomy" id="110321"/>
    <lineage>
        <taxon>Bacteria</taxon>
        <taxon>Pseudomonadati</taxon>
        <taxon>Pseudomonadota</taxon>
        <taxon>Alphaproteobacteria</taxon>
        <taxon>Hyphomicrobiales</taxon>
        <taxon>Rhizobiaceae</taxon>
        <taxon>Sinorhizobium/Ensifer group</taxon>
        <taxon>Sinorhizobium</taxon>
    </lineage>
</organism>
<evidence type="ECO:0000313" key="2">
    <source>
        <dbReference type="Proteomes" id="UP001190825"/>
    </source>
</evidence>
<sequence length="61" mass="6685">MKSGDLPTEPVTEIAVWTSGSLSGRRMGRRRQRRMKRATVAPAALAIATIMKPATYRHGCS</sequence>
<protein>
    <submittedName>
        <fullName evidence="1">Uncharacterized protein</fullName>
    </submittedName>
</protein>
<reference evidence="1 2" key="1">
    <citation type="journal article" date="2018" name="FEMS Microbiol. Ecol.">
        <title>Co-invading symbiotic mutualists of Medicago polymorpha retain high ancestral diversity and contain diverse accessory genomes.</title>
        <authorList>
            <person name="Porter S.S."/>
            <person name="Faber-Hammond J.J."/>
            <person name="Friesen M.L."/>
        </authorList>
    </citation>
    <scope>NUCLEOTIDE SEQUENCE [LARGE SCALE GENOMIC DNA]</scope>
    <source>
        <strain evidence="1 2">Str16</strain>
    </source>
</reference>
<proteinExistence type="predicted"/>
<dbReference type="Proteomes" id="UP001190825">
    <property type="component" value="Unassembled WGS sequence"/>
</dbReference>
<name>A0ABX4TKP9_9HYPH</name>
<comment type="caution">
    <text evidence="1">The sequence shown here is derived from an EMBL/GenBank/DDBJ whole genome shotgun (WGS) entry which is preliminary data.</text>
</comment>
<dbReference type="EMBL" id="NBUC01000100">
    <property type="protein sequence ID" value="PLU00996.1"/>
    <property type="molecule type" value="Genomic_DNA"/>
</dbReference>
<gene>
    <name evidence="1" type="ORF">BMJ33_20085</name>
</gene>
<keyword evidence="2" id="KW-1185">Reference proteome</keyword>
<evidence type="ECO:0000313" key="1">
    <source>
        <dbReference type="EMBL" id="PLU00996.1"/>
    </source>
</evidence>